<dbReference type="RefSeq" id="XP_049144906.1">
    <property type="nucleotide sequence ID" value="XM_049287763.1"/>
</dbReference>
<evidence type="ECO:0000313" key="2">
    <source>
        <dbReference type="Proteomes" id="UP000830671"/>
    </source>
</evidence>
<proteinExistence type="predicted"/>
<gene>
    <name evidence="1" type="ORF">CLUP02_08781</name>
</gene>
<sequence>MSGAGVGVASTGAGPDHRRATTTLIATPPQCVGQSFWDNWGATADLYKEISCIRSWSMGGSHGKMFCMMTNGVISCKLRSLSD</sequence>
<name>A0A9Q8WHT0_9PEZI</name>
<dbReference type="Proteomes" id="UP000830671">
    <property type="component" value="Chromosome 4"/>
</dbReference>
<dbReference type="GeneID" id="73342773"/>
<organism evidence="1 2">
    <name type="scientific">Colletotrichum lupini</name>
    <dbReference type="NCBI Taxonomy" id="145971"/>
    <lineage>
        <taxon>Eukaryota</taxon>
        <taxon>Fungi</taxon>
        <taxon>Dikarya</taxon>
        <taxon>Ascomycota</taxon>
        <taxon>Pezizomycotina</taxon>
        <taxon>Sordariomycetes</taxon>
        <taxon>Hypocreomycetidae</taxon>
        <taxon>Glomerellales</taxon>
        <taxon>Glomerellaceae</taxon>
        <taxon>Colletotrichum</taxon>
        <taxon>Colletotrichum acutatum species complex</taxon>
    </lineage>
</organism>
<protein>
    <submittedName>
        <fullName evidence="1">Uncharacterized protein</fullName>
    </submittedName>
</protein>
<accession>A0A9Q8WHT0</accession>
<keyword evidence="2" id="KW-1185">Reference proteome</keyword>
<dbReference type="AlphaFoldDB" id="A0A9Q8WHT0"/>
<dbReference type="KEGG" id="clup:CLUP02_08781"/>
<reference evidence="1" key="1">
    <citation type="journal article" date="2021" name="Mol. Plant Microbe Interact.">
        <title>Complete Genome Sequence of the Plant-Pathogenic Fungus Colletotrichum lupini.</title>
        <authorList>
            <person name="Baroncelli R."/>
            <person name="Pensec F."/>
            <person name="Da Lio D."/>
            <person name="Boufleur T."/>
            <person name="Vicente I."/>
            <person name="Sarrocco S."/>
            <person name="Picot A."/>
            <person name="Baraldi E."/>
            <person name="Sukno S."/>
            <person name="Thon M."/>
            <person name="Le Floch G."/>
        </authorList>
    </citation>
    <scope>NUCLEOTIDE SEQUENCE</scope>
    <source>
        <strain evidence="1">IMI 504893</strain>
    </source>
</reference>
<dbReference type="EMBL" id="CP019476">
    <property type="protein sequence ID" value="UQC83287.1"/>
    <property type="molecule type" value="Genomic_DNA"/>
</dbReference>
<evidence type="ECO:0000313" key="1">
    <source>
        <dbReference type="EMBL" id="UQC83287.1"/>
    </source>
</evidence>